<feature type="domain" description="Flavoprotein" evidence="5">
    <location>
        <begin position="15"/>
        <end position="183"/>
    </location>
</feature>
<comment type="similarity">
    <text evidence="3 4">In the C-terminal section; belongs to the PPC synthetase family.</text>
</comment>
<protein>
    <recommendedName>
        <fullName evidence="3">Coenzyme A biosynthesis bifunctional protein CoaBC</fullName>
    </recommendedName>
    <alternativeName>
        <fullName evidence="3">DNA/pantothenate metabolism flavoprotein</fullName>
    </alternativeName>
    <alternativeName>
        <fullName evidence="3">Phosphopantothenoylcysteine synthetase/decarboxylase</fullName>
        <shortName evidence="3">PPCS-PPCDC</shortName>
    </alternativeName>
    <domain>
        <recommendedName>
            <fullName evidence="3">Phosphopantothenoylcysteine decarboxylase</fullName>
            <shortName evidence="3">PPC decarboxylase</shortName>
            <shortName evidence="3">PPC-DC</shortName>
            <ecNumber evidence="3">4.1.1.36</ecNumber>
        </recommendedName>
        <alternativeName>
            <fullName evidence="3">CoaC</fullName>
        </alternativeName>
    </domain>
    <domain>
        <recommendedName>
            <fullName evidence="3">Phosphopantothenate--cysteine ligase</fullName>
            <ecNumber evidence="3">6.3.2.5</ecNumber>
        </recommendedName>
        <alternativeName>
            <fullName evidence="3">CoaB</fullName>
        </alternativeName>
        <alternativeName>
            <fullName evidence="3">Phosphopantothenoylcysteine synthetase</fullName>
            <shortName evidence="3">PPC synthetase</shortName>
            <shortName evidence="3">PPC-S</shortName>
        </alternativeName>
    </domain>
</protein>
<comment type="function">
    <text evidence="3">Catalyzes two sequential steps in the biosynthesis of coenzyme A. In the first step cysteine is conjugated to 4'-phosphopantothenate to form 4-phosphopantothenoylcysteine. In the second step the latter compound is decarboxylated to form 4'-phosphopantotheine.</text>
</comment>
<keyword evidence="8" id="KW-1185">Reference proteome</keyword>
<feature type="binding site" evidence="3">
    <location>
        <position position="347"/>
    </location>
    <ligand>
        <name>CTP</name>
        <dbReference type="ChEBI" id="CHEBI:37563"/>
    </ligand>
</feature>
<comment type="cofactor">
    <cofactor evidence="3">
        <name>FMN</name>
        <dbReference type="ChEBI" id="CHEBI:58210"/>
    </cofactor>
    <text evidence="3">Binds 1 FMN per subunit.</text>
</comment>
<keyword evidence="3 4" id="KW-0288">FMN</keyword>
<evidence type="ECO:0000259" key="5">
    <source>
        <dbReference type="Pfam" id="PF02441"/>
    </source>
</evidence>
<keyword evidence="3 4" id="KW-0436">Ligase</keyword>
<comment type="catalytic activity">
    <reaction evidence="3 4">
        <text>(R)-4'-phosphopantothenate + L-cysteine + CTP = N-[(R)-4-phosphopantothenoyl]-L-cysteine + CMP + diphosphate + H(+)</text>
        <dbReference type="Rhea" id="RHEA:19397"/>
        <dbReference type="ChEBI" id="CHEBI:10986"/>
        <dbReference type="ChEBI" id="CHEBI:15378"/>
        <dbReference type="ChEBI" id="CHEBI:33019"/>
        <dbReference type="ChEBI" id="CHEBI:35235"/>
        <dbReference type="ChEBI" id="CHEBI:37563"/>
        <dbReference type="ChEBI" id="CHEBI:59458"/>
        <dbReference type="ChEBI" id="CHEBI:60377"/>
        <dbReference type="EC" id="6.3.2.5"/>
    </reaction>
</comment>
<dbReference type="InterPro" id="IPR035929">
    <property type="entry name" value="CoaB-like_sf"/>
</dbReference>
<evidence type="ECO:0000259" key="6">
    <source>
        <dbReference type="Pfam" id="PF04127"/>
    </source>
</evidence>
<evidence type="ECO:0000313" key="7">
    <source>
        <dbReference type="EMBL" id="MYL82728.1"/>
    </source>
</evidence>
<organism evidence="7 8">
    <name type="scientific">Solidesulfovibrio aerotolerans</name>
    <dbReference type="NCBI Taxonomy" id="295255"/>
    <lineage>
        <taxon>Bacteria</taxon>
        <taxon>Pseudomonadati</taxon>
        <taxon>Thermodesulfobacteriota</taxon>
        <taxon>Desulfovibrionia</taxon>
        <taxon>Desulfovibrionales</taxon>
        <taxon>Desulfovibrionaceae</taxon>
        <taxon>Solidesulfovibrio</taxon>
    </lineage>
</organism>
<dbReference type="Gene3D" id="3.40.50.1950">
    <property type="entry name" value="Flavin prenyltransferase-like"/>
    <property type="match status" value="1"/>
</dbReference>
<dbReference type="GO" id="GO:0046872">
    <property type="term" value="F:metal ion binding"/>
    <property type="evidence" value="ECO:0007669"/>
    <property type="project" value="UniProtKB-KW"/>
</dbReference>
<feature type="binding site" evidence="3">
    <location>
        <position position="285"/>
    </location>
    <ligand>
        <name>CTP</name>
        <dbReference type="ChEBI" id="CHEBI:37563"/>
    </ligand>
</feature>
<comment type="similarity">
    <text evidence="3 4">In the N-terminal section; belongs to the HFCD (homo-oligomeric flavin containing Cys decarboxylase) superfamily.</text>
</comment>
<feature type="binding site" evidence="3">
    <location>
        <position position="333"/>
    </location>
    <ligand>
        <name>CTP</name>
        <dbReference type="ChEBI" id="CHEBI:37563"/>
    </ligand>
</feature>
<dbReference type="GO" id="GO:0004633">
    <property type="term" value="F:phosphopantothenoylcysteine decarboxylase activity"/>
    <property type="evidence" value="ECO:0007669"/>
    <property type="project" value="UniProtKB-UniRule"/>
</dbReference>
<comment type="caution">
    <text evidence="3">Lacks conserved residue(s) required for the propagation of feature annotation.</text>
</comment>
<dbReference type="RefSeq" id="WP_160959574.1">
    <property type="nucleotide sequence ID" value="NZ_WVUD01000007.1"/>
</dbReference>
<comment type="pathway">
    <text evidence="3 4">Cofactor biosynthesis; coenzyme A biosynthesis; CoA from (R)-pantothenate: step 2/5.</text>
</comment>
<keyword evidence="3" id="KW-0479">Metal-binding</keyword>
<comment type="cofactor">
    <cofactor evidence="3">
        <name>Mg(2+)</name>
        <dbReference type="ChEBI" id="CHEBI:18420"/>
    </cofactor>
</comment>
<dbReference type="OrthoDB" id="9802554at2"/>
<dbReference type="AlphaFoldDB" id="A0A7C9MHN6"/>
<dbReference type="Proteomes" id="UP000482487">
    <property type="component" value="Unassembled WGS sequence"/>
</dbReference>
<dbReference type="GO" id="GO:0071513">
    <property type="term" value="C:phosphopantothenoylcysteine decarboxylase complex"/>
    <property type="evidence" value="ECO:0007669"/>
    <property type="project" value="TreeGrafter"/>
</dbReference>
<accession>A0A7C9MHN6</accession>
<name>A0A7C9MHN6_9BACT</name>
<comment type="caution">
    <text evidence="7">The sequence shown here is derived from an EMBL/GenBank/DDBJ whole genome shotgun (WGS) entry which is preliminary data.</text>
</comment>
<dbReference type="EC" id="6.3.2.5" evidence="3"/>
<dbReference type="InterPro" id="IPR007085">
    <property type="entry name" value="DNA/pantothenate-metab_flavo_C"/>
</dbReference>
<evidence type="ECO:0000313" key="8">
    <source>
        <dbReference type="Proteomes" id="UP000482487"/>
    </source>
</evidence>
<dbReference type="InterPro" id="IPR003382">
    <property type="entry name" value="Flavoprotein"/>
</dbReference>
<keyword evidence="3" id="KW-0511">Multifunctional enzyme</keyword>
<feature type="region of interest" description="Phosphopantothenoylcysteine decarboxylase" evidence="3">
    <location>
        <begin position="1"/>
        <end position="196"/>
    </location>
</feature>
<keyword evidence="2 3" id="KW-0456">Lyase</keyword>
<keyword evidence="1 3" id="KW-0210">Decarboxylase</keyword>
<evidence type="ECO:0000256" key="3">
    <source>
        <dbReference type="HAMAP-Rule" id="MF_02225"/>
    </source>
</evidence>
<feature type="binding site" evidence="3">
    <location>
        <position position="351"/>
    </location>
    <ligand>
        <name>CTP</name>
        <dbReference type="ChEBI" id="CHEBI:37563"/>
    </ligand>
</feature>
<dbReference type="GO" id="GO:0010181">
    <property type="term" value="F:FMN binding"/>
    <property type="evidence" value="ECO:0007669"/>
    <property type="project" value="UniProtKB-UniRule"/>
</dbReference>
<keyword evidence="3" id="KW-0460">Magnesium</keyword>
<dbReference type="NCBIfam" id="TIGR00521">
    <property type="entry name" value="coaBC_dfp"/>
    <property type="match status" value="1"/>
</dbReference>
<dbReference type="EMBL" id="WVUD01000007">
    <property type="protein sequence ID" value="MYL82728.1"/>
    <property type="molecule type" value="Genomic_DNA"/>
</dbReference>
<dbReference type="PANTHER" id="PTHR14359">
    <property type="entry name" value="HOMO-OLIGOMERIC FLAVIN CONTAINING CYS DECARBOXYLASE FAMILY"/>
    <property type="match status" value="1"/>
</dbReference>
<evidence type="ECO:0000256" key="2">
    <source>
        <dbReference type="ARBA" id="ARBA00023239"/>
    </source>
</evidence>
<comment type="function">
    <text evidence="4">Catalyzes two steps in the biosynthesis of coenzyme A. In the first step cysteine is conjugated to 4'-phosphopantothenate to form 4-phosphopantothenoylcysteine, in the latter compound is decarboxylated to form 4'-phosphopantotheine.</text>
</comment>
<dbReference type="EC" id="4.1.1.36" evidence="3"/>
<comment type="catalytic activity">
    <reaction evidence="3 4">
        <text>N-[(R)-4-phosphopantothenoyl]-L-cysteine + H(+) = (R)-4'-phosphopantetheine + CO2</text>
        <dbReference type="Rhea" id="RHEA:16793"/>
        <dbReference type="ChEBI" id="CHEBI:15378"/>
        <dbReference type="ChEBI" id="CHEBI:16526"/>
        <dbReference type="ChEBI" id="CHEBI:59458"/>
        <dbReference type="ChEBI" id="CHEBI:61723"/>
        <dbReference type="EC" id="4.1.1.36"/>
    </reaction>
</comment>
<feature type="active site" description="Proton donor" evidence="3">
    <location>
        <position position="165"/>
    </location>
</feature>
<dbReference type="Pfam" id="PF04127">
    <property type="entry name" value="DFP"/>
    <property type="match status" value="1"/>
</dbReference>
<dbReference type="SUPFAM" id="SSF102645">
    <property type="entry name" value="CoaB-like"/>
    <property type="match status" value="1"/>
</dbReference>
<dbReference type="UniPathway" id="UPA00241">
    <property type="reaction ID" value="UER00353"/>
</dbReference>
<dbReference type="SUPFAM" id="SSF52507">
    <property type="entry name" value="Homo-oligomeric flavin-containing Cys decarboxylases, HFCD"/>
    <property type="match status" value="1"/>
</dbReference>
<dbReference type="GO" id="GO:0015941">
    <property type="term" value="P:pantothenate catabolic process"/>
    <property type="evidence" value="ECO:0007669"/>
    <property type="project" value="InterPro"/>
</dbReference>
<dbReference type="Gene3D" id="3.40.50.10300">
    <property type="entry name" value="CoaB-like"/>
    <property type="match status" value="1"/>
</dbReference>
<evidence type="ECO:0000256" key="1">
    <source>
        <dbReference type="ARBA" id="ARBA00022793"/>
    </source>
</evidence>
<comment type="pathway">
    <text evidence="3 4">Cofactor biosynthesis; coenzyme A biosynthesis; CoA from (R)-pantothenate: step 3/5.</text>
</comment>
<evidence type="ECO:0000256" key="4">
    <source>
        <dbReference type="RuleBase" id="RU364078"/>
    </source>
</evidence>
<dbReference type="GO" id="GO:0004632">
    <property type="term" value="F:phosphopantothenate--cysteine ligase activity"/>
    <property type="evidence" value="ECO:0007669"/>
    <property type="project" value="UniProtKB-UniRule"/>
</dbReference>
<dbReference type="Pfam" id="PF02441">
    <property type="entry name" value="Flavoprotein"/>
    <property type="match status" value="1"/>
</dbReference>
<gene>
    <name evidence="3 7" type="primary">coaBC</name>
    <name evidence="7" type="ORF">GTA51_06205</name>
</gene>
<feature type="domain" description="DNA/pantothenate metabolism flavoprotein C-terminal" evidence="6">
    <location>
        <begin position="192"/>
        <end position="401"/>
    </location>
</feature>
<proteinExistence type="inferred from homology"/>
<dbReference type="HAMAP" id="MF_02225">
    <property type="entry name" value="CoaBC"/>
    <property type="match status" value="1"/>
</dbReference>
<reference evidence="7 8" key="1">
    <citation type="submission" date="2020-01" db="EMBL/GenBank/DDBJ databases">
        <title>Genome sequence of Desulfovibrio aerotolerans DSM 16695(T).</title>
        <authorList>
            <person name="Karnachuk O."/>
            <person name="Avakyan M."/>
            <person name="Mardanov A."/>
            <person name="Kadnikov V."/>
            <person name="Ravin N."/>
        </authorList>
    </citation>
    <scope>NUCLEOTIDE SEQUENCE [LARGE SCALE GENOMIC DNA]</scope>
    <source>
        <strain evidence="7 8">DSM 16695</strain>
    </source>
</reference>
<dbReference type="GO" id="GO:0015937">
    <property type="term" value="P:coenzyme A biosynthetic process"/>
    <property type="evidence" value="ECO:0007669"/>
    <property type="project" value="UniProtKB-UniRule"/>
</dbReference>
<dbReference type="PANTHER" id="PTHR14359:SF6">
    <property type="entry name" value="PHOSPHOPANTOTHENOYLCYSTEINE DECARBOXYLASE"/>
    <property type="match status" value="1"/>
</dbReference>
<dbReference type="InterPro" id="IPR036551">
    <property type="entry name" value="Flavin_trans-like"/>
</dbReference>
<keyword evidence="3 4" id="KW-0285">Flavoprotein</keyword>
<dbReference type="InterPro" id="IPR005252">
    <property type="entry name" value="CoaBC"/>
</dbReference>
<sequence length="406" mass="43035">MQSTHLDFTGYMGRRIHLGVTGSVAAYKALPLLRRLLATGAGVGVTLTQAARQFVTPLSFEALGADPVFTDLFLPDSANFAHLAPAQTADLLAIVPATANTLAKLAHGLADDLLSCQSLAFAGPLVIAPAMNSRLWQAPATQDNWRTLLGRGVIGLTPQCGPMACGETGQGRLADDDAIFATMLRALTPQDLAGRSVLVSLGPTREYFDAARFWSNPSTGRMGACVAMAAWLRGATVTVVSGPVSWWFPQDVRLLPVTSAAQMYDACLDVWPDSDYGVMAAAVADFSPLPHPGGGKFKKDAASGRPPLEFVPTHDILAAMGGVKRPGQYLIGFCAETDNLYENAKGKLTRKRCDAIIANPIGRSDAGFAAVSNEALALDAGGRQETWGSIPKTEMAMKIWDFSIRS</sequence>
<feature type="region of interest" description="Phosphopantothenate--cysteine ligase" evidence="3">
    <location>
        <begin position="197"/>
        <end position="406"/>
    </location>
</feature>
<feature type="binding site" evidence="3">
    <location>
        <position position="296"/>
    </location>
    <ligand>
        <name>CTP</name>
        <dbReference type="ChEBI" id="CHEBI:37563"/>
    </ligand>
</feature>